<dbReference type="InterPro" id="IPR004358">
    <property type="entry name" value="Sig_transdc_His_kin-like_C"/>
</dbReference>
<evidence type="ECO:0000256" key="6">
    <source>
        <dbReference type="ARBA" id="ARBA00023012"/>
    </source>
</evidence>
<dbReference type="GO" id="GO:0005524">
    <property type="term" value="F:ATP binding"/>
    <property type="evidence" value="ECO:0007669"/>
    <property type="project" value="UniProtKB-KW"/>
</dbReference>
<dbReference type="EMBL" id="JAVRAA010000028">
    <property type="protein sequence ID" value="MDT0340795.1"/>
    <property type="molecule type" value="Genomic_DNA"/>
</dbReference>
<keyword evidence="4" id="KW-0808">Transferase</keyword>
<keyword evidence="6" id="KW-0902">Two-component regulatory system</keyword>
<protein>
    <recommendedName>
        <fullName evidence="2">histidine kinase</fullName>
        <ecNumber evidence="2">2.7.13.3</ecNumber>
    </recommendedName>
</protein>
<keyword evidence="3" id="KW-0597">Phosphoprotein</keyword>
<dbReference type="GO" id="GO:0000155">
    <property type="term" value="F:phosphorelay sensor kinase activity"/>
    <property type="evidence" value="ECO:0007669"/>
    <property type="project" value="TreeGrafter"/>
</dbReference>
<keyword evidence="5" id="KW-0418">Kinase</keyword>
<dbReference type="GO" id="GO:0004721">
    <property type="term" value="F:phosphoprotein phosphatase activity"/>
    <property type="evidence" value="ECO:0007669"/>
    <property type="project" value="TreeGrafter"/>
</dbReference>
<dbReference type="SMART" id="SM00387">
    <property type="entry name" value="HATPase_c"/>
    <property type="match status" value="1"/>
</dbReference>
<dbReference type="InterPro" id="IPR036890">
    <property type="entry name" value="HATPase_C_sf"/>
</dbReference>
<comment type="caution">
    <text evidence="8">The sequence shown here is derived from an EMBL/GenBank/DDBJ whole genome shotgun (WGS) entry which is preliminary data.</text>
</comment>
<dbReference type="InterPro" id="IPR003594">
    <property type="entry name" value="HATPase_dom"/>
</dbReference>
<evidence type="ECO:0000256" key="3">
    <source>
        <dbReference type="ARBA" id="ARBA00022553"/>
    </source>
</evidence>
<dbReference type="RefSeq" id="WP_311434960.1">
    <property type="nucleotide sequence ID" value="NZ_JBCGUI010000028.1"/>
</dbReference>
<dbReference type="AlphaFoldDB" id="A0AAE4GH21"/>
<evidence type="ECO:0000313" key="8">
    <source>
        <dbReference type="EMBL" id="MDT0340795.1"/>
    </source>
</evidence>
<dbReference type="GO" id="GO:0005886">
    <property type="term" value="C:plasma membrane"/>
    <property type="evidence" value="ECO:0007669"/>
    <property type="project" value="TreeGrafter"/>
</dbReference>
<sequence length="95" mass="10568">MPCATCQRPAVSSCRSTGLKALAAVKNDGPEIPMEHLPHLFDRFYRADKSRTKVDTDSAGLSITLAIMRAHQGDVTIRSAQKKTRFTLRFPHMVI</sequence>
<accession>A0AAE4GH21</accession>
<comment type="catalytic activity">
    <reaction evidence="1">
        <text>ATP + protein L-histidine = ADP + protein N-phospho-L-histidine.</text>
        <dbReference type="EC" id="2.7.13.3"/>
    </reaction>
</comment>
<evidence type="ECO:0000256" key="2">
    <source>
        <dbReference type="ARBA" id="ARBA00012438"/>
    </source>
</evidence>
<evidence type="ECO:0000259" key="7">
    <source>
        <dbReference type="PROSITE" id="PS50109"/>
    </source>
</evidence>
<dbReference type="EC" id="2.7.13.3" evidence="2"/>
<proteinExistence type="predicted"/>
<dbReference type="PANTHER" id="PTHR45453">
    <property type="entry name" value="PHOSPHATE REGULON SENSOR PROTEIN PHOR"/>
    <property type="match status" value="1"/>
</dbReference>
<dbReference type="PROSITE" id="PS50109">
    <property type="entry name" value="HIS_KIN"/>
    <property type="match status" value="1"/>
</dbReference>
<organism evidence="8">
    <name type="scientific">Herbaspirillum huttiense subsp. nephrolepidis</name>
    <dbReference type="NCBI Taxonomy" id="3075126"/>
    <lineage>
        <taxon>Bacteria</taxon>
        <taxon>Pseudomonadati</taxon>
        <taxon>Pseudomonadota</taxon>
        <taxon>Betaproteobacteria</taxon>
        <taxon>Burkholderiales</taxon>
        <taxon>Oxalobacteraceae</taxon>
        <taxon>Herbaspirillum</taxon>
    </lineage>
</organism>
<dbReference type="InterPro" id="IPR050351">
    <property type="entry name" value="BphY/WalK/GraS-like"/>
</dbReference>
<evidence type="ECO:0000256" key="5">
    <source>
        <dbReference type="ARBA" id="ARBA00022777"/>
    </source>
</evidence>
<keyword evidence="8" id="KW-0067">ATP-binding</keyword>
<reference evidence="8" key="1">
    <citation type="submission" date="2023-02" db="EMBL/GenBank/DDBJ databases">
        <title>Description of Herbaspirillum huttiense subsp. nephrolepsisexaltata and Herbaspirillum huttiense subsp. lycopersicon.</title>
        <authorList>
            <person name="Poudel M."/>
            <person name="Sharma A."/>
            <person name="Goss E."/>
            <person name="Tapia J.H."/>
            <person name="Harmon C.M."/>
            <person name="Jones J.B."/>
        </authorList>
    </citation>
    <scope>NUCLEOTIDE SEQUENCE</scope>
    <source>
        <strain evidence="8">NC40101</strain>
    </source>
</reference>
<dbReference type="PANTHER" id="PTHR45453:SF1">
    <property type="entry name" value="PHOSPHATE REGULON SENSOR PROTEIN PHOR"/>
    <property type="match status" value="1"/>
</dbReference>
<gene>
    <name evidence="8" type="ORF">RJN63_28455</name>
</gene>
<dbReference type="PRINTS" id="PR00344">
    <property type="entry name" value="BCTRLSENSOR"/>
</dbReference>
<evidence type="ECO:0000256" key="4">
    <source>
        <dbReference type="ARBA" id="ARBA00022679"/>
    </source>
</evidence>
<dbReference type="Gene3D" id="3.30.565.10">
    <property type="entry name" value="Histidine kinase-like ATPase, C-terminal domain"/>
    <property type="match status" value="1"/>
</dbReference>
<name>A0AAE4GH21_9BURK</name>
<feature type="domain" description="Histidine kinase" evidence="7">
    <location>
        <begin position="25"/>
        <end position="94"/>
    </location>
</feature>
<dbReference type="GO" id="GO:0016036">
    <property type="term" value="P:cellular response to phosphate starvation"/>
    <property type="evidence" value="ECO:0007669"/>
    <property type="project" value="TreeGrafter"/>
</dbReference>
<evidence type="ECO:0000256" key="1">
    <source>
        <dbReference type="ARBA" id="ARBA00000085"/>
    </source>
</evidence>
<keyword evidence="8" id="KW-0547">Nucleotide-binding</keyword>
<dbReference type="InterPro" id="IPR005467">
    <property type="entry name" value="His_kinase_dom"/>
</dbReference>
<dbReference type="Pfam" id="PF02518">
    <property type="entry name" value="HATPase_c"/>
    <property type="match status" value="1"/>
</dbReference>
<dbReference type="SUPFAM" id="SSF55874">
    <property type="entry name" value="ATPase domain of HSP90 chaperone/DNA topoisomerase II/histidine kinase"/>
    <property type="match status" value="1"/>
</dbReference>